<feature type="region of interest" description="Disordered" evidence="1">
    <location>
        <begin position="113"/>
        <end position="208"/>
    </location>
</feature>
<evidence type="ECO:0000256" key="1">
    <source>
        <dbReference type="SAM" id="MobiDB-lite"/>
    </source>
</evidence>
<feature type="compositionally biased region" description="Basic and acidic residues" evidence="1">
    <location>
        <begin position="116"/>
        <end position="129"/>
    </location>
</feature>
<keyword evidence="3" id="KW-1185">Reference proteome</keyword>
<dbReference type="VEuPathDB" id="GiardiaDB:GMRT_23281"/>
<name>A0A4Z1SPD1_GIAMU</name>
<evidence type="ECO:0000313" key="2">
    <source>
        <dbReference type="EMBL" id="TNJ27682.1"/>
    </source>
</evidence>
<accession>A0A4Z1SPD1</accession>
<reference evidence="2 3" key="1">
    <citation type="submission" date="2019-05" db="EMBL/GenBank/DDBJ databases">
        <title>The compact genome of Giardia muris reveals important steps in the evolution of intestinal protozoan parasites.</title>
        <authorList>
            <person name="Xu F."/>
            <person name="Jimenez-Gonzalez A."/>
            <person name="Einarsson E."/>
            <person name="Astvaldsson A."/>
            <person name="Peirasmaki D."/>
            <person name="Eckmann L."/>
            <person name="Andersson J.O."/>
            <person name="Svard S.G."/>
            <person name="Jerlstrom-Hultqvist J."/>
        </authorList>
    </citation>
    <scope>NUCLEOTIDE SEQUENCE [LARGE SCALE GENOMIC DNA]</scope>
    <source>
        <strain evidence="2 3">Roberts-Thomson</strain>
    </source>
</reference>
<dbReference type="AlphaFoldDB" id="A0A4Z1SPD1"/>
<dbReference type="Proteomes" id="UP000315496">
    <property type="component" value="Chromosome 3"/>
</dbReference>
<proteinExistence type="predicted"/>
<dbReference type="OrthoDB" id="10257444at2759"/>
<comment type="caution">
    <text evidence="2">The sequence shown here is derived from an EMBL/GenBank/DDBJ whole genome shotgun (WGS) entry which is preliminary data.</text>
</comment>
<feature type="compositionally biased region" description="Basic and acidic residues" evidence="1">
    <location>
        <begin position="150"/>
        <end position="159"/>
    </location>
</feature>
<organism evidence="2 3">
    <name type="scientific">Giardia muris</name>
    <dbReference type="NCBI Taxonomy" id="5742"/>
    <lineage>
        <taxon>Eukaryota</taxon>
        <taxon>Metamonada</taxon>
        <taxon>Diplomonadida</taxon>
        <taxon>Hexamitidae</taxon>
        <taxon>Giardiinae</taxon>
        <taxon>Giardia</taxon>
    </lineage>
</organism>
<dbReference type="EMBL" id="VDLU01000003">
    <property type="protein sequence ID" value="TNJ27682.1"/>
    <property type="molecule type" value="Genomic_DNA"/>
</dbReference>
<gene>
    <name evidence="2" type="ORF">GMRT_23281</name>
</gene>
<sequence>MEKLFRIANDVLGTSLTVGTECIKAPIELPNFASANLTMKSDPAGSVTVILEKGNMCISGTFPLDGEVETRMRTFLGAWGAIGMVSNPLGPSIKAIPTCNIATSILDDQKSLPYRPDVRGKNGLEDTRARRPTGPLGLEQDGNLIGLDHPMFKKDEEQRQGGGDPFNPFDLDGNGTRRPRHLPPGARWEPVRPKIRDPLQPSGNLPYI</sequence>
<evidence type="ECO:0000313" key="3">
    <source>
        <dbReference type="Proteomes" id="UP000315496"/>
    </source>
</evidence>
<protein>
    <submittedName>
        <fullName evidence="2">Uncharacterized protein</fullName>
    </submittedName>
</protein>